<gene>
    <name evidence="2" type="ORF">HDC02633</name>
</gene>
<proteinExistence type="predicted"/>
<protein>
    <submittedName>
        <fullName evidence="2">HDC02633</fullName>
    </submittedName>
</protein>
<evidence type="ECO:0000313" key="2">
    <source>
        <dbReference type="EMBL" id="DAA03653.1"/>
    </source>
</evidence>
<feature type="region of interest" description="Disordered" evidence="1">
    <location>
        <begin position="34"/>
        <end position="81"/>
    </location>
</feature>
<reference evidence="2" key="1">
    <citation type="journal article" date="2003" name="Genome Biol.">
        <title>An integrated gene annotation and transcriptional profiling approach towards the full gene content of the Drosophila genome.</title>
        <authorList>
            <person name="Hild M."/>
            <person name="Beckmann B."/>
            <person name="Haas S.A."/>
            <person name="Koch B."/>
            <person name="Solovyev V."/>
            <person name="Busold C."/>
            <person name="Fellenberg K."/>
            <person name="Boutros M."/>
            <person name="Vingron M."/>
            <person name="Sauer F."/>
            <person name="Hoheisel J.D."/>
            <person name="Paro R."/>
        </authorList>
    </citation>
    <scope>NUCLEOTIDE SEQUENCE</scope>
</reference>
<dbReference type="EMBL" id="BK003454">
    <property type="protein sequence ID" value="DAA03653.1"/>
    <property type="molecule type" value="Genomic_DNA"/>
</dbReference>
<evidence type="ECO:0000256" key="1">
    <source>
        <dbReference type="SAM" id="MobiDB-lite"/>
    </source>
</evidence>
<sequence length="211" mass="23625">MWATFDCSRDFPRNLLHCSTHTKAIWPRESRSISRMAGGAQGASGRLGFSGSGPGSRSQTLGSWHAADAQPATHTHVRVRTQRTVAHTQWHNPPQRHAPADNTHVNINVKHTKAVREMLEVEAVGTRWSRGWSLRRSIASRICVCWECVQIVIAIYIHGYASVIVLADDQLHQTPFPPHHDHSLQADFCPLGTWSLIGRGRQLRYPYSTLG</sequence>
<organism evidence="2">
    <name type="scientific">Drosophila melanogaster</name>
    <name type="common">Fruit fly</name>
    <dbReference type="NCBI Taxonomy" id="7227"/>
    <lineage>
        <taxon>Eukaryota</taxon>
        <taxon>Metazoa</taxon>
        <taxon>Ecdysozoa</taxon>
        <taxon>Arthropoda</taxon>
        <taxon>Hexapoda</taxon>
        <taxon>Insecta</taxon>
        <taxon>Pterygota</taxon>
        <taxon>Neoptera</taxon>
        <taxon>Endopterygota</taxon>
        <taxon>Diptera</taxon>
        <taxon>Brachycera</taxon>
        <taxon>Muscomorpha</taxon>
        <taxon>Ephydroidea</taxon>
        <taxon>Drosophilidae</taxon>
        <taxon>Drosophila</taxon>
        <taxon>Sophophora</taxon>
    </lineage>
</organism>
<dbReference type="AlphaFoldDB" id="Q6IHG2"/>
<name>Q6IHG2_DROME</name>
<accession>Q6IHG2</accession>